<protein>
    <submittedName>
        <fullName evidence="3">Pilus assembly protein TadE</fullName>
    </submittedName>
</protein>
<reference evidence="3 4" key="1">
    <citation type="submission" date="2020-02" db="EMBL/GenBank/DDBJ databases">
        <title>Geodermatophilus sabuli CPCC 205279 I12A-02694.</title>
        <authorList>
            <person name="Jiang Z."/>
        </authorList>
    </citation>
    <scope>NUCLEOTIDE SEQUENCE [LARGE SCALE GENOMIC DNA]</scope>
    <source>
        <strain evidence="3 4">I12A-02694</strain>
    </source>
</reference>
<dbReference type="Pfam" id="PF07811">
    <property type="entry name" value="TadE"/>
    <property type="match status" value="1"/>
</dbReference>
<dbReference type="InterPro" id="IPR049790">
    <property type="entry name" value="Rv3655c/TadE"/>
</dbReference>
<dbReference type="RefSeq" id="WP_163484332.1">
    <property type="nucleotide sequence ID" value="NZ_JAAGWF010000030.1"/>
</dbReference>
<keyword evidence="4" id="KW-1185">Reference proteome</keyword>
<evidence type="ECO:0000259" key="2">
    <source>
        <dbReference type="Pfam" id="PF07811"/>
    </source>
</evidence>
<evidence type="ECO:0000256" key="1">
    <source>
        <dbReference type="SAM" id="MobiDB-lite"/>
    </source>
</evidence>
<dbReference type="InterPro" id="IPR012495">
    <property type="entry name" value="TadE-like_dom"/>
</dbReference>
<dbReference type="EMBL" id="JAAGWF010000030">
    <property type="protein sequence ID" value="NEK60538.1"/>
    <property type="molecule type" value="Genomic_DNA"/>
</dbReference>
<evidence type="ECO:0000313" key="3">
    <source>
        <dbReference type="EMBL" id="NEK60538.1"/>
    </source>
</evidence>
<name>A0A7K3W735_9ACTN</name>
<dbReference type="Proteomes" id="UP000470246">
    <property type="component" value="Unassembled WGS sequence"/>
</dbReference>
<feature type="region of interest" description="Disordered" evidence="1">
    <location>
        <begin position="125"/>
        <end position="160"/>
    </location>
</feature>
<dbReference type="AlphaFoldDB" id="A0A7K3W735"/>
<comment type="caution">
    <text evidence="3">The sequence shown here is derived from an EMBL/GenBank/DDBJ whole genome shotgun (WGS) entry which is preliminary data.</text>
</comment>
<dbReference type="NCBIfam" id="NF041390">
    <property type="entry name" value="TadE_Rv3655c"/>
    <property type="match status" value="1"/>
</dbReference>
<accession>A0A7K3W735</accession>
<feature type="domain" description="TadE-like" evidence="2">
    <location>
        <begin position="22"/>
        <end position="64"/>
    </location>
</feature>
<evidence type="ECO:0000313" key="4">
    <source>
        <dbReference type="Proteomes" id="UP000470246"/>
    </source>
</evidence>
<feature type="compositionally biased region" description="Low complexity" evidence="1">
    <location>
        <begin position="147"/>
        <end position="160"/>
    </location>
</feature>
<organism evidence="3 4">
    <name type="scientific">Geodermatophilus sabuli</name>
    <dbReference type="NCBI Taxonomy" id="1564158"/>
    <lineage>
        <taxon>Bacteria</taxon>
        <taxon>Bacillati</taxon>
        <taxon>Actinomycetota</taxon>
        <taxon>Actinomycetes</taxon>
        <taxon>Geodermatophilales</taxon>
        <taxon>Geodermatophilaceae</taxon>
        <taxon>Geodermatophilus</taxon>
    </lineage>
</organism>
<sequence length="160" mass="15552">MAPAAVARRAARLRTGRRREAGMVTAETAVVLPVLLLVLAGAVAAVTVVGAQLRCVDAAREGARAAARGEETAVVVALAARAAPAGALTTVAVDGTAVTVTVTAVVAPLGPVPLRVSVSASAVAQREPGSVPPASTAGLEDGMVGTEEAPVGPEAVAPAP</sequence>
<gene>
    <name evidence="3" type="ORF">GCU56_22010</name>
</gene>
<proteinExistence type="predicted"/>